<dbReference type="PROSITE" id="PS50005">
    <property type="entry name" value="TPR"/>
    <property type="match status" value="1"/>
</dbReference>
<comment type="caution">
    <text evidence="2">The sequence shown here is derived from an EMBL/GenBank/DDBJ whole genome shotgun (WGS) entry which is preliminary data.</text>
</comment>
<reference evidence="2" key="1">
    <citation type="submission" date="2010-05" db="EMBL/GenBank/DDBJ databases">
        <title>The draft genome of Desulfonatronospira thiodismutans ASO3-1.</title>
        <authorList>
            <consortium name="US DOE Joint Genome Institute (JGI-PGF)"/>
            <person name="Lucas S."/>
            <person name="Copeland A."/>
            <person name="Lapidus A."/>
            <person name="Cheng J.-F."/>
            <person name="Bruce D."/>
            <person name="Goodwin L."/>
            <person name="Pitluck S."/>
            <person name="Chertkov O."/>
            <person name="Brettin T."/>
            <person name="Detter J.C."/>
            <person name="Han C."/>
            <person name="Land M.L."/>
            <person name="Hauser L."/>
            <person name="Kyrpides N."/>
            <person name="Mikhailova N."/>
            <person name="Muyzer G."/>
            <person name="Woyke T."/>
        </authorList>
    </citation>
    <scope>NUCLEOTIDE SEQUENCE [LARGE SCALE GENOMIC DNA]</scope>
    <source>
        <strain evidence="2">ASO3-1</strain>
    </source>
</reference>
<dbReference type="PANTHER" id="PTHR12558:SF13">
    <property type="entry name" value="CELL DIVISION CYCLE PROTEIN 27 HOMOLOG"/>
    <property type="match status" value="1"/>
</dbReference>
<organism evidence="2 3">
    <name type="scientific">Desulfonatronospira thiodismutans ASO3-1</name>
    <dbReference type="NCBI Taxonomy" id="555779"/>
    <lineage>
        <taxon>Bacteria</taxon>
        <taxon>Pseudomonadati</taxon>
        <taxon>Thermodesulfobacteriota</taxon>
        <taxon>Desulfovibrionia</taxon>
        <taxon>Desulfovibrionales</taxon>
        <taxon>Desulfonatronovibrionaceae</taxon>
        <taxon>Desulfonatronospira</taxon>
    </lineage>
</organism>
<dbReference type="OrthoDB" id="5469953at2"/>
<dbReference type="SMART" id="SM00028">
    <property type="entry name" value="TPR"/>
    <property type="match status" value="3"/>
</dbReference>
<dbReference type="PROSITE" id="PS50293">
    <property type="entry name" value="TPR_REGION"/>
    <property type="match status" value="1"/>
</dbReference>
<proteinExistence type="predicted"/>
<dbReference type="Proteomes" id="UP000005496">
    <property type="component" value="Unassembled WGS sequence"/>
</dbReference>
<dbReference type="SUPFAM" id="SSF48452">
    <property type="entry name" value="TPR-like"/>
    <property type="match status" value="1"/>
</dbReference>
<evidence type="ECO:0000313" key="3">
    <source>
        <dbReference type="Proteomes" id="UP000005496"/>
    </source>
</evidence>
<feature type="repeat" description="TPR" evidence="1">
    <location>
        <begin position="203"/>
        <end position="236"/>
    </location>
</feature>
<dbReference type="Pfam" id="PF14559">
    <property type="entry name" value="TPR_19"/>
    <property type="match status" value="1"/>
</dbReference>
<keyword evidence="3" id="KW-1185">Reference proteome</keyword>
<gene>
    <name evidence="2" type="ORF">Dthio_PD2025</name>
</gene>
<dbReference type="Gene3D" id="1.25.40.10">
    <property type="entry name" value="Tetratricopeptide repeat domain"/>
    <property type="match status" value="1"/>
</dbReference>
<dbReference type="PANTHER" id="PTHR12558">
    <property type="entry name" value="CELL DIVISION CYCLE 16,23,27"/>
    <property type="match status" value="1"/>
</dbReference>
<name>D6SPH7_9BACT</name>
<dbReference type="eggNOG" id="COG0457">
    <property type="taxonomic scope" value="Bacteria"/>
</dbReference>
<dbReference type="RefSeq" id="WP_008869973.1">
    <property type="nucleotide sequence ID" value="NZ_ACJN02000002.1"/>
</dbReference>
<dbReference type="EMBL" id="ACJN02000002">
    <property type="protein sequence ID" value="EFI34653.1"/>
    <property type="molecule type" value="Genomic_DNA"/>
</dbReference>
<evidence type="ECO:0000313" key="2">
    <source>
        <dbReference type="EMBL" id="EFI34653.1"/>
    </source>
</evidence>
<accession>D6SPH7</accession>
<dbReference type="InterPro" id="IPR011990">
    <property type="entry name" value="TPR-like_helical_dom_sf"/>
</dbReference>
<protein>
    <submittedName>
        <fullName evidence="2">TPR repeat-containing protein</fullName>
    </submittedName>
</protein>
<sequence length="257" mass="30002">MTHQQSTAEVRSPQINGVFSSTSKITVGYGHTKKKTTQYILIYATEREDGNINIQTLNEKYVPTGASRVISKDNLMTNYLPEPELYMNKVYPVIRELSKTVARGERHLRNSENYSAEMEFKKALRVDEENIRATFGLGLSYLRRGETDNGKTVFKRLVSLKNAFEPEHKHMFNEFGIQLRKNKMFVQAIKYYSRAMQYSQRDENLYFNMARTYYEYGKTSMAVKFVQKALEINPQMSQALEFKSYIVKKMPTYHLKA</sequence>
<dbReference type="AlphaFoldDB" id="D6SPH7"/>
<evidence type="ECO:0000256" key="1">
    <source>
        <dbReference type="PROSITE-ProRule" id="PRU00339"/>
    </source>
</evidence>
<dbReference type="InterPro" id="IPR019734">
    <property type="entry name" value="TPR_rpt"/>
</dbReference>
<keyword evidence="1" id="KW-0802">TPR repeat</keyword>